<keyword evidence="2" id="KW-0732">Signal</keyword>
<reference evidence="3 4" key="1">
    <citation type="submission" date="2015-01" db="EMBL/GenBank/DDBJ databases">
        <title>Genome sequence of Jeotgalibacillus alimentarius.</title>
        <authorList>
            <person name="Goh K.M."/>
            <person name="Chan K.-G."/>
            <person name="Yaakop A.S."/>
            <person name="Ee R."/>
            <person name="Gan H.M."/>
            <person name="Chan C.S."/>
        </authorList>
    </citation>
    <scope>NUCLEOTIDE SEQUENCE [LARGE SCALE GENOMIC DNA]</scope>
    <source>
        <strain evidence="3 4">YKJ-13</strain>
    </source>
</reference>
<feature type="chain" id="PRO_5002157534" evidence="2">
    <location>
        <begin position="28"/>
        <end position="447"/>
    </location>
</feature>
<gene>
    <name evidence="3" type="ORF">KP77_12190</name>
</gene>
<dbReference type="PATRIC" id="fig|135826.4.peg.1214"/>
<name>A0A0C2VS04_9BACL</name>
<dbReference type="Proteomes" id="UP000031950">
    <property type="component" value="Unassembled WGS sequence"/>
</dbReference>
<keyword evidence="4" id="KW-1185">Reference proteome</keyword>
<dbReference type="RefSeq" id="WP_041121783.1">
    <property type="nucleotide sequence ID" value="NZ_JXRQ01000015.1"/>
</dbReference>
<feature type="transmembrane region" description="Helical" evidence="1">
    <location>
        <begin position="421"/>
        <end position="439"/>
    </location>
</feature>
<evidence type="ECO:0000256" key="2">
    <source>
        <dbReference type="SAM" id="SignalP"/>
    </source>
</evidence>
<proteinExistence type="predicted"/>
<dbReference type="OrthoDB" id="2657432at2"/>
<evidence type="ECO:0000256" key="1">
    <source>
        <dbReference type="SAM" id="Phobius"/>
    </source>
</evidence>
<keyword evidence="1" id="KW-0472">Membrane</keyword>
<comment type="caution">
    <text evidence="3">The sequence shown here is derived from an EMBL/GenBank/DDBJ whole genome shotgun (WGS) entry which is preliminary data.</text>
</comment>
<dbReference type="AlphaFoldDB" id="A0A0C2VS04"/>
<keyword evidence="1" id="KW-0812">Transmembrane</keyword>
<dbReference type="STRING" id="135826.KP77_12190"/>
<sequence>MQKKKLLKRIAAPVLGLSLIAPTTGLAATGEATAVTPASDLRSTLDQLLSEHYVLAVNAMVKDYNDAPDEEQAYAALNQNALDMTPAIESIYGAEGAQQFEEIFVNHNDYSPDFVEAAKSDDADMRAAAEAEVEEFTNEFGAFLATATEGNLPEEAAVEVLTAHEMDVISAFDSYVEGDYEAYFTHFMEGYDRMFDISKALSVAIVTQMPDNFEGSTADSPAADLRSTLNNLAAEHFALATMSMQNGVTGAPEYDFATWAEDMNTDEFTAAIGSIYGDEGAAQFKEVWTSEHINAQADLVSATVAGDEEGIAAAKESLSMFTQEFGMFLATATEGNLPEDAAISSLKTHEDQVVAAFDAYVAEDYQTSTDTFREGYAFMFGVGQALGDAIVKQMPDQFAADMPADMPNTGLGGAAEQQTPVAVWVALATAVLAAAGFAIKKKTADQQ</sequence>
<protein>
    <submittedName>
        <fullName evidence="3">Copper amine oxidase</fullName>
    </submittedName>
</protein>
<accession>A0A0C2VS04</accession>
<dbReference type="EMBL" id="JXRQ01000015">
    <property type="protein sequence ID" value="KIL51707.1"/>
    <property type="molecule type" value="Genomic_DNA"/>
</dbReference>
<keyword evidence="1" id="KW-1133">Transmembrane helix</keyword>
<evidence type="ECO:0000313" key="4">
    <source>
        <dbReference type="Proteomes" id="UP000031950"/>
    </source>
</evidence>
<organism evidence="3 4">
    <name type="scientific">Jeotgalibacillus alimentarius</name>
    <dbReference type="NCBI Taxonomy" id="135826"/>
    <lineage>
        <taxon>Bacteria</taxon>
        <taxon>Bacillati</taxon>
        <taxon>Bacillota</taxon>
        <taxon>Bacilli</taxon>
        <taxon>Bacillales</taxon>
        <taxon>Caryophanaceae</taxon>
        <taxon>Jeotgalibacillus</taxon>
    </lineage>
</organism>
<feature type="signal peptide" evidence="2">
    <location>
        <begin position="1"/>
        <end position="27"/>
    </location>
</feature>
<evidence type="ECO:0000313" key="3">
    <source>
        <dbReference type="EMBL" id="KIL51707.1"/>
    </source>
</evidence>